<comment type="caution">
    <text evidence="2">The sequence shown here is derived from an EMBL/GenBank/DDBJ whole genome shotgun (WGS) entry which is preliminary data.</text>
</comment>
<accession>A0A8J5JWX8</accession>
<dbReference type="AlphaFoldDB" id="A0A8J5JWX8"/>
<reference evidence="2" key="1">
    <citation type="journal article" date="2021" name="Sci. Adv.">
        <title>The American lobster genome reveals insights on longevity, neural, and immune adaptations.</title>
        <authorList>
            <person name="Polinski J.M."/>
            <person name="Zimin A.V."/>
            <person name="Clark K.F."/>
            <person name="Kohn A.B."/>
            <person name="Sadowski N."/>
            <person name="Timp W."/>
            <person name="Ptitsyn A."/>
            <person name="Khanna P."/>
            <person name="Romanova D.Y."/>
            <person name="Williams P."/>
            <person name="Greenwood S.J."/>
            <person name="Moroz L.L."/>
            <person name="Walt D.R."/>
            <person name="Bodnar A.G."/>
        </authorList>
    </citation>
    <scope>NUCLEOTIDE SEQUENCE</scope>
    <source>
        <strain evidence="2">GMGI-L3</strain>
    </source>
</reference>
<name>A0A8J5JWX8_HOMAM</name>
<dbReference type="Proteomes" id="UP000747542">
    <property type="component" value="Unassembled WGS sequence"/>
</dbReference>
<feature type="region of interest" description="Disordered" evidence="1">
    <location>
        <begin position="1"/>
        <end position="20"/>
    </location>
</feature>
<protein>
    <submittedName>
        <fullName evidence="2">Uncharacterized protein</fullName>
    </submittedName>
</protein>
<gene>
    <name evidence="2" type="ORF">Hamer_G020889</name>
</gene>
<feature type="compositionally biased region" description="Basic and acidic residues" evidence="1">
    <location>
        <begin position="1"/>
        <end position="11"/>
    </location>
</feature>
<evidence type="ECO:0000256" key="1">
    <source>
        <dbReference type="SAM" id="MobiDB-lite"/>
    </source>
</evidence>
<keyword evidence="3" id="KW-1185">Reference proteome</keyword>
<evidence type="ECO:0000313" key="2">
    <source>
        <dbReference type="EMBL" id="KAG7165855.1"/>
    </source>
</evidence>
<evidence type="ECO:0000313" key="3">
    <source>
        <dbReference type="Proteomes" id="UP000747542"/>
    </source>
</evidence>
<proteinExistence type="predicted"/>
<sequence length="58" mass="6192">MAPKVWGDRDQGPGGPGMGQGYMCGRGGRTELCEMYGRVWAGILLDLDGCSRDDGVWG</sequence>
<dbReference type="EMBL" id="JAHLQT010023275">
    <property type="protein sequence ID" value="KAG7165855.1"/>
    <property type="molecule type" value="Genomic_DNA"/>
</dbReference>
<organism evidence="2 3">
    <name type="scientific">Homarus americanus</name>
    <name type="common">American lobster</name>
    <dbReference type="NCBI Taxonomy" id="6706"/>
    <lineage>
        <taxon>Eukaryota</taxon>
        <taxon>Metazoa</taxon>
        <taxon>Ecdysozoa</taxon>
        <taxon>Arthropoda</taxon>
        <taxon>Crustacea</taxon>
        <taxon>Multicrustacea</taxon>
        <taxon>Malacostraca</taxon>
        <taxon>Eumalacostraca</taxon>
        <taxon>Eucarida</taxon>
        <taxon>Decapoda</taxon>
        <taxon>Pleocyemata</taxon>
        <taxon>Astacidea</taxon>
        <taxon>Nephropoidea</taxon>
        <taxon>Nephropidae</taxon>
        <taxon>Homarus</taxon>
    </lineage>
</organism>